<evidence type="ECO:0000313" key="4">
    <source>
        <dbReference type="Proteomes" id="UP000322634"/>
    </source>
</evidence>
<dbReference type="InterPro" id="IPR001932">
    <property type="entry name" value="PPM-type_phosphatase-like_dom"/>
</dbReference>
<keyword evidence="4" id="KW-1185">Reference proteome</keyword>
<dbReference type="OrthoDB" id="491589at2"/>
<feature type="region of interest" description="Disordered" evidence="1">
    <location>
        <begin position="1"/>
        <end position="161"/>
    </location>
</feature>
<proteinExistence type="predicted"/>
<feature type="domain" description="PPM-type phosphatase" evidence="2">
    <location>
        <begin position="250"/>
        <end position="434"/>
    </location>
</feature>
<dbReference type="InterPro" id="IPR036457">
    <property type="entry name" value="PPM-type-like_dom_sf"/>
</dbReference>
<protein>
    <submittedName>
        <fullName evidence="3">Protein phosphatase 2C domain-containing protein</fullName>
    </submittedName>
</protein>
<evidence type="ECO:0000313" key="3">
    <source>
        <dbReference type="EMBL" id="TYC17783.1"/>
    </source>
</evidence>
<dbReference type="AlphaFoldDB" id="A0A5D0UJI7"/>
<comment type="caution">
    <text evidence="3">The sequence shown here is derived from an EMBL/GenBank/DDBJ whole genome shotgun (WGS) entry which is preliminary data.</text>
</comment>
<evidence type="ECO:0000256" key="1">
    <source>
        <dbReference type="SAM" id="MobiDB-lite"/>
    </source>
</evidence>
<organism evidence="3 4">
    <name type="scientific">Actinomadura syzygii</name>
    <dbReference type="NCBI Taxonomy" id="1427538"/>
    <lineage>
        <taxon>Bacteria</taxon>
        <taxon>Bacillati</taxon>
        <taxon>Actinomycetota</taxon>
        <taxon>Actinomycetes</taxon>
        <taxon>Streptosporangiales</taxon>
        <taxon>Thermomonosporaceae</taxon>
        <taxon>Actinomadura</taxon>
    </lineage>
</organism>
<feature type="compositionally biased region" description="Basic residues" evidence="1">
    <location>
        <begin position="115"/>
        <end position="131"/>
    </location>
</feature>
<sequence>MLRHRRPGRAQPRQAGADRRRPRRAAAQRGGGRRAPHVHAQQLRPVPAVPGAGPQPGRGPDHRHAQARGDQGRAGHRAVQQGRRAEHHAARRDQRDAAPAPRSHRGGVPAGRPDRHVRHRPAPGARARHGGGARAAPGHRGFARRRRRGRHAGGAAAARGGRRLRVEADAVGILNRRRAAPTAPAAAGPPEPVWDFPRPLGAGARQAGEPWRLPDEPAISGIAADAVRVGALTVRAASLVGPAHRCAEPAQHRQDAYRLGRDQARRHLLVAVADGMSDSSRSHLGANVAVTALIGRLRADLARGAALDAPALFLDAARQMSGMAAQQQVTENDVRAAALAAVVPVEPAADGRRLVWAAWLADVGAWVRADTGWRRLIGDDKRGLDGDVLTEFLPFHPDRVRTAQLTLERGAVLALATDGIGDGFADGAAPWFAGRWADPPHIASFVADVGYDARGLLDDRTAVVIWCDR</sequence>
<dbReference type="Proteomes" id="UP000322634">
    <property type="component" value="Unassembled WGS sequence"/>
</dbReference>
<reference evidence="3 4" key="1">
    <citation type="submission" date="2019-08" db="EMBL/GenBank/DDBJ databases">
        <title>Actinomadura sp. nov. CYP1-5 isolated from mountain soil.</title>
        <authorList>
            <person name="Songsumanus A."/>
            <person name="Kuncharoen N."/>
            <person name="Kudo T."/>
            <person name="Yuki M."/>
            <person name="Igarashi Y."/>
            <person name="Tanasupawat S."/>
        </authorList>
    </citation>
    <scope>NUCLEOTIDE SEQUENCE [LARGE SCALE GENOMIC DNA]</scope>
    <source>
        <strain evidence="3 4">GKU157</strain>
    </source>
</reference>
<dbReference type="Pfam" id="PF13672">
    <property type="entry name" value="PP2C_2"/>
    <property type="match status" value="1"/>
</dbReference>
<dbReference type="SUPFAM" id="SSF81606">
    <property type="entry name" value="PP2C-like"/>
    <property type="match status" value="1"/>
</dbReference>
<accession>A0A5D0UJI7</accession>
<feature type="compositionally biased region" description="Basic residues" evidence="1">
    <location>
        <begin position="141"/>
        <end position="151"/>
    </location>
</feature>
<dbReference type="Gene3D" id="3.60.40.10">
    <property type="entry name" value="PPM-type phosphatase domain"/>
    <property type="match status" value="1"/>
</dbReference>
<gene>
    <name evidence="3" type="ORF">FXF65_07025</name>
</gene>
<evidence type="ECO:0000259" key="2">
    <source>
        <dbReference type="Pfam" id="PF13672"/>
    </source>
</evidence>
<feature type="compositionally biased region" description="Basic residues" evidence="1">
    <location>
        <begin position="20"/>
        <end position="37"/>
    </location>
</feature>
<dbReference type="EMBL" id="VSFF01000002">
    <property type="protein sequence ID" value="TYC17783.1"/>
    <property type="molecule type" value="Genomic_DNA"/>
</dbReference>
<feature type="compositionally biased region" description="Basic and acidic residues" evidence="1">
    <location>
        <begin position="83"/>
        <end position="96"/>
    </location>
</feature>
<name>A0A5D0UJI7_9ACTN</name>